<evidence type="ECO:0000313" key="2">
    <source>
        <dbReference type="Proteomes" id="UP000234323"/>
    </source>
</evidence>
<organism evidence="1 2">
    <name type="scientific">Rhizophagus irregularis</name>
    <dbReference type="NCBI Taxonomy" id="588596"/>
    <lineage>
        <taxon>Eukaryota</taxon>
        <taxon>Fungi</taxon>
        <taxon>Fungi incertae sedis</taxon>
        <taxon>Mucoromycota</taxon>
        <taxon>Glomeromycotina</taxon>
        <taxon>Glomeromycetes</taxon>
        <taxon>Glomerales</taxon>
        <taxon>Glomeraceae</taxon>
        <taxon>Rhizophagus</taxon>
    </lineage>
</organism>
<gene>
    <name evidence="1" type="ORF">RhiirA4_498616</name>
</gene>
<accession>A0A2I1H330</accession>
<name>A0A2I1H330_9GLOM</name>
<dbReference type="Proteomes" id="UP000234323">
    <property type="component" value="Unassembled WGS sequence"/>
</dbReference>
<evidence type="ECO:0000313" key="1">
    <source>
        <dbReference type="EMBL" id="PKY53282.1"/>
    </source>
</evidence>
<reference evidence="1 2" key="1">
    <citation type="submission" date="2015-10" db="EMBL/GenBank/DDBJ databases">
        <title>Genome analyses suggest a sexual origin of heterokaryosis in a supposedly ancient asexual fungus.</title>
        <authorList>
            <person name="Ropars J."/>
            <person name="Sedzielewska K."/>
            <person name="Noel J."/>
            <person name="Charron P."/>
            <person name="Farinelli L."/>
            <person name="Marton T."/>
            <person name="Kruger M."/>
            <person name="Pelin A."/>
            <person name="Brachmann A."/>
            <person name="Corradi N."/>
        </authorList>
    </citation>
    <scope>NUCLEOTIDE SEQUENCE [LARGE SCALE GENOMIC DNA]</scope>
    <source>
        <strain evidence="1 2">A4</strain>
    </source>
</reference>
<protein>
    <submittedName>
        <fullName evidence="1">Uncharacterized protein</fullName>
    </submittedName>
</protein>
<dbReference type="VEuPathDB" id="FungiDB:RhiirFUN_025307"/>
<dbReference type="EMBL" id="LLXI01001358">
    <property type="protein sequence ID" value="PKY53282.1"/>
    <property type="molecule type" value="Genomic_DNA"/>
</dbReference>
<dbReference type="VEuPathDB" id="FungiDB:FUN_015757"/>
<dbReference type="VEuPathDB" id="FungiDB:RhiirA1_475087"/>
<comment type="caution">
    <text evidence="1">The sequence shown here is derived from an EMBL/GenBank/DDBJ whole genome shotgun (WGS) entry which is preliminary data.</text>
</comment>
<keyword evidence="2" id="KW-1185">Reference proteome</keyword>
<dbReference type="AlphaFoldDB" id="A0A2I1H330"/>
<proteinExistence type="predicted"/>
<sequence length="271" mass="32038">MPPQKKIPWQQKKMWPQTAQYQTREQMFPSTSQTAQYQAQEQMTVSAYERKSILDMHHMIIEWLEKFIEKTGYYPDWERRKQVHDSNIKRQDISNPEKAEKALSNKLITFVRSVGNTPSPSLREELKEKFYQWIDATGIRVGNCPKRLACFLLGTHEILEGKDEKIERDSENKKRDLNPDSYEYAEGLNKVFANIQAPLREERDMEVSLKNKKWNEITIKNQFNGNAERGKIAFEQIVKNITFNDYQNFHFFPQREVQQIGMVGLVGMDLR</sequence>